<evidence type="ECO:0000259" key="3">
    <source>
        <dbReference type="Pfam" id="PF00857"/>
    </source>
</evidence>
<feature type="signal peptide" evidence="2">
    <location>
        <begin position="1"/>
        <end position="20"/>
    </location>
</feature>
<comment type="caution">
    <text evidence="4">The sequence shown here is derived from an EMBL/GenBank/DDBJ whole genome shotgun (WGS) entry which is preliminary data.</text>
</comment>
<evidence type="ECO:0000313" key="5">
    <source>
        <dbReference type="Proteomes" id="UP001280581"/>
    </source>
</evidence>
<keyword evidence="2" id="KW-0732">Signal</keyword>
<name>A0AAN6LZF5_9PLEO</name>
<feature type="chain" id="PRO_5042898500" description="Isochorismatase-like domain-containing protein" evidence="2">
    <location>
        <begin position="21"/>
        <end position="247"/>
    </location>
</feature>
<sequence>MRPAYAIALLASTLFDHVVAAPQISDWNPYERINRNDSALLIVDHQVGLLSIARDWDTTLFFSNIRGHAAIGKLFDLPVVITTSAETGPNGPVPKEILDMYPEVKVVQRKGEINAWDSPEFRAAVRATGKKQFIIGGIVTDVCTAFLALSLREEGFSVFANVEASATTTALNRDTSNSRMQAAGVHLVTSFVVLGDLMRDWRNASPSVDKVVGWIQTYFPAYGVVARGHASAILRNGTVLPGTEEWI</sequence>
<feature type="domain" description="Isochorismatase-like" evidence="3">
    <location>
        <begin position="38"/>
        <end position="189"/>
    </location>
</feature>
<evidence type="ECO:0000256" key="1">
    <source>
        <dbReference type="ARBA" id="ARBA00006336"/>
    </source>
</evidence>
<dbReference type="AlphaFoldDB" id="A0AAN6LZF5"/>
<evidence type="ECO:0000256" key="2">
    <source>
        <dbReference type="SAM" id="SignalP"/>
    </source>
</evidence>
<protein>
    <recommendedName>
        <fullName evidence="3">Isochorismatase-like domain-containing protein</fullName>
    </recommendedName>
</protein>
<reference evidence="4 5" key="1">
    <citation type="submission" date="2021-02" db="EMBL/GenBank/DDBJ databases">
        <title>Genome assembly of Pseudopithomyces chartarum.</title>
        <authorList>
            <person name="Jauregui R."/>
            <person name="Singh J."/>
            <person name="Voisey C."/>
        </authorList>
    </citation>
    <scope>NUCLEOTIDE SEQUENCE [LARGE SCALE GENOMIC DNA]</scope>
    <source>
        <strain evidence="4 5">AGR01</strain>
    </source>
</reference>
<dbReference type="Gene3D" id="3.40.50.850">
    <property type="entry name" value="Isochorismatase-like"/>
    <property type="match status" value="1"/>
</dbReference>
<dbReference type="PANTHER" id="PTHR43559:SF3">
    <property type="entry name" value="HYDROLASE YCAC-RELATED"/>
    <property type="match status" value="1"/>
</dbReference>
<accession>A0AAN6LZF5</accession>
<dbReference type="InterPro" id="IPR053152">
    <property type="entry name" value="Hydrolase_YcaC-like"/>
</dbReference>
<dbReference type="Pfam" id="PF00857">
    <property type="entry name" value="Isochorismatase"/>
    <property type="match status" value="1"/>
</dbReference>
<keyword evidence="5" id="KW-1185">Reference proteome</keyword>
<gene>
    <name evidence="4" type="ORF">GRF29_96g1691242</name>
</gene>
<organism evidence="4 5">
    <name type="scientific">Pseudopithomyces chartarum</name>
    <dbReference type="NCBI Taxonomy" id="1892770"/>
    <lineage>
        <taxon>Eukaryota</taxon>
        <taxon>Fungi</taxon>
        <taxon>Dikarya</taxon>
        <taxon>Ascomycota</taxon>
        <taxon>Pezizomycotina</taxon>
        <taxon>Dothideomycetes</taxon>
        <taxon>Pleosporomycetidae</taxon>
        <taxon>Pleosporales</taxon>
        <taxon>Massarineae</taxon>
        <taxon>Didymosphaeriaceae</taxon>
        <taxon>Pseudopithomyces</taxon>
    </lineage>
</organism>
<dbReference type="InterPro" id="IPR036380">
    <property type="entry name" value="Isochorismatase-like_sf"/>
</dbReference>
<dbReference type="SUPFAM" id="SSF52499">
    <property type="entry name" value="Isochorismatase-like hydrolases"/>
    <property type="match status" value="1"/>
</dbReference>
<proteinExistence type="inferred from homology"/>
<dbReference type="EMBL" id="WVTA01000008">
    <property type="protein sequence ID" value="KAK3208185.1"/>
    <property type="molecule type" value="Genomic_DNA"/>
</dbReference>
<dbReference type="InterPro" id="IPR000868">
    <property type="entry name" value="Isochorismatase-like_dom"/>
</dbReference>
<dbReference type="Proteomes" id="UP001280581">
    <property type="component" value="Unassembled WGS sequence"/>
</dbReference>
<evidence type="ECO:0000313" key="4">
    <source>
        <dbReference type="EMBL" id="KAK3208185.1"/>
    </source>
</evidence>
<comment type="similarity">
    <text evidence="1">Belongs to the isochorismatase family.</text>
</comment>
<dbReference type="PANTHER" id="PTHR43559">
    <property type="entry name" value="HYDROLASE YCAC-RELATED"/>
    <property type="match status" value="1"/>
</dbReference>